<evidence type="ECO:0000256" key="1">
    <source>
        <dbReference type="SAM" id="Coils"/>
    </source>
</evidence>
<organism evidence="2 3">
    <name type="scientific">Paramecium sonneborni</name>
    <dbReference type="NCBI Taxonomy" id="65129"/>
    <lineage>
        <taxon>Eukaryota</taxon>
        <taxon>Sar</taxon>
        <taxon>Alveolata</taxon>
        <taxon>Ciliophora</taxon>
        <taxon>Intramacronucleata</taxon>
        <taxon>Oligohymenophorea</taxon>
        <taxon>Peniculida</taxon>
        <taxon>Parameciidae</taxon>
        <taxon>Paramecium</taxon>
    </lineage>
</organism>
<dbReference type="Proteomes" id="UP000692954">
    <property type="component" value="Unassembled WGS sequence"/>
</dbReference>
<gene>
    <name evidence="2" type="ORF">PSON_ATCC_30995.1.T0220045</name>
</gene>
<evidence type="ECO:0000313" key="2">
    <source>
        <dbReference type="EMBL" id="CAD8066716.1"/>
    </source>
</evidence>
<dbReference type="OrthoDB" id="311780at2759"/>
<reference evidence="2" key="1">
    <citation type="submission" date="2021-01" db="EMBL/GenBank/DDBJ databases">
        <authorList>
            <consortium name="Genoscope - CEA"/>
            <person name="William W."/>
        </authorList>
    </citation>
    <scope>NUCLEOTIDE SEQUENCE</scope>
</reference>
<accession>A0A8S1LQ84</accession>
<keyword evidence="1" id="KW-0175">Coiled coil</keyword>
<name>A0A8S1LQ84_9CILI</name>
<comment type="caution">
    <text evidence="2">The sequence shown here is derived from an EMBL/GenBank/DDBJ whole genome shotgun (WGS) entry which is preliminary data.</text>
</comment>
<dbReference type="EMBL" id="CAJJDN010000022">
    <property type="protein sequence ID" value="CAD8066716.1"/>
    <property type="molecule type" value="Genomic_DNA"/>
</dbReference>
<feature type="coiled-coil region" evidence="1">
    <location>
        <begin position="6"/>
        <end position="35"/>
    </location>
</feature>
<sequence length="202" mass="24240">MNLIAILSYQKQLQQQKKQKNKKKLKNQKQQTKCDNLIDINLLNPDLQNYQISQKIKEHNFLENLPNNLQPKQTIYLTTSTQTDYIEDFEVVIPETEIQKIKYSYEKLLRLEELKQQYQACSEINENQAIDQINAQKFEIERLLLELDQIPQINYEADLNAQQKELESLKKKYSELEKEQEMLQQKNKMLQQNLKEKLDQNH</sequence>
<protein>
    <submittedName>
        <fullName evidence="2">Uncharacterized protein</fullName>
    </submittedName>
</protein>
<feature type="coiled-coil region" evidence="1">
    <location>
        <begin position="152"/>
        <end position="200"/>
    </location>
</feature>
<proteinExistence type="predicted"/>
<dbReference type="AlphaFoldDB" id="A0A8S1LQ84"/>
<evidence type="ECO:0000313" key="3">
    <source>
        <dbReference type="Proteomes" id="UP000692954"/>
    </source>
</evidence>
<keyword evidence="3" id="KW-1185">Reference proteome</keyword>